<sequence length="900" mass="98172">MSSGTGFVALEIKSPSLSVSLSARLAIALGLLAALSGCLSSSDSQQADPVVVENPVAYVERALLFDENTGALVEDNLADPSAFRPGARLLLKASATADAETRDIASRAFAGPQFLDDNGQLRYDVKDLHVSHDGLRLLFAMRAPEIEDADDEDQPTWNIWEYDVSTDILRRIIDSDVTARAGQDVAPAYLPDGRIVFSSTRQRISKAVLLDEGKPQYSGLDEEGDSPAFVLHVMDDDGQNIEQITFNQSHDLDPMVADDGTIVFSRWDNAGQTRNNGVNLYRVNPDGTGLSYLFGRHSHDSVPETNDIQYLQPRKSDSGNLLVQLRPFESDDYASVLAEVDVDQFVEANLRIDGTEGSGQRSLVPGVGLDGQLSLKGSYASVSPLLDGTNRYLVSWTPCRLRETATDRIVNCTEDRLQSEDYQPAEPVYGLWLLDITSETQRPVVPPVEGIQFDEAVLMKERPLEGFIPESQFTGDEGALGDAGYGILHIRSVYDIDGVDTTPAGIAAMADPLQTPPEDRSARFLRLEKPVAIPDENVRDFDNSAFGRSRGQLMREILGYVPIEPDGSVKVAVPANVAFAIRILDEKGQRVGGAMGNRHQNWLTVRPGETLECSGCHNPNSPTPHGRPDAGRASVWGGAATTSLPFPNTDPALFADMGETMAQVFARINEIRRPTPDVIYADEWSGDAVDPKPDSFAYAYADLQTPPPISGVCATDWAPNCRIVINYEQHIHPLWSVNREVLDPDTMAVVDDYTCTSCHTDTDAADAQQVPAGQLDLGDGPSPDEPLHFNAYRELLFPDSEQELVNGALIDVLVDSGEVLRDEEGNPILDTNGDEQPILVTVPVQASMSVNGARASRFFDVFADDGSHRDFLSPAELRLIAEWLDIGGQYFNNPFDAPED</sequence>
<evidence type="ECO:0000313" key="3">
    <source>
        <dbReference type="Proteomes" id="UP000239917"/>
    </source>
</evidence>
<dbReference type="Pfam" id="PF07676">
    <property type="entry name" value="PD40"/>
    <property type="match status" value="1"/>
</dbReference>
<evidence type="ECO:0000313" key="2">
    <source>
        <dbReference type="EMBL" id="PPI84556.1"/>
    </source>
</evidence>
<dbReference type="AlphaFoldDB" id="A0A2S5ZAZ3"/>
<dbReference type="OrthoDB" id="221261at2"/>
<dbReference type="Proteomes" id="UP000239917">
    <property type="component" value="Unassembled WGS sequence"/>
</dbReference>
<dbReference type="Gene3D" id="2.120.10.30">
    <property type="entry name" value="TolB, C-terminal domain"/>
    <property type="match status" value="1"/>
</dbReference>
<dbReference type="InterPro" id="IPR011659">
    <property type="entry name" value="WD40"/>
</dbReference>
<accession>A0A2S5ZAZ3</accession>
<feature type="domain" description="Hydrazine synthase alpha subunit middle" evidence="1">
    <location>
        <begin position="554"/>
        <end position="618"/>
    </location>
</feature>
<dbReference type="Pfam" id="PF18582">
    <property type="entry name" value="HZS_alpha"/>
    <property type="match status" value="1"/>
</dbReference>
<dbReference type="SUPFAM" id="SSF69304">
    <property type="entry name" value="Tricorn protease N-terminal domain"/>
    <property type="match status" value="1"/>
</dbReference>
<reference evidence="2 3" key="1">
    <citation type="submission" date="2018-01" db="EMBL/GenBank/DDBJ databases">
        <title>Complete genome sequences of the type strains of Marinobacter flavimaris and Marinobacter maroccanus.</title>
        <authorList>
            <person name="Palau M."/>
            <person name="Boujida N."/>
            <person name="Manresa A."/>
            <person name="Minana-Galbis D."/>
        </authorList>
    </citation>
    <scope>NUCLEOTIDE SEQUENCE [LARGE SCALE GENOMIC DNA]</scope>
    <source>
        <strain evidence="2 3">N4</strain>
    </source>
</reference>
<dbReference type="EMBL" id="PSSX01000005">
    <property type="protein sequence ID" value="PPI84556.1"/>
    <property type="molecule type" value="Genomic_DNA"/>
</dbReference>
<gene>
    <name evidence="2" type="ORF">KEHDKFFH_07530</name>
</gene>
<proteinExistence type="predicted"/>
<dbReference type="InterPro" id="IPR011042">
    <property type="entry name" value="6-blade_b-propeller_TolB-like"/>
</dbReference>
<dbReference type="RefSeq" id="WP_104321353.1">
    <property type="nucleotide sequence ID" value="NZ_PSSX01000005.1"/>
</dbReference>
<keyword evidence="3" id="KW-1185">Reference proteome</keyword>
<protein>
    <recommendedName>
        <fullName evidence="1">Hydrazine synthase alpha subunit middle domain-containing protein</fullName>
    </recommendedName>
</protein>
<name>A0A2S5ZAZ3_9GAMM</name>
<evidence type="ECO:0000259" key="1">
    <source>
        <dbReference type="Pfam" id="PF18582"/>
    </source>
</evidence>
<comment type="caution">
    <text evidence="2">The sequence shown here is derived from an EMBL/GenBank/DDBJ whole genome shotgun (WGS) entry which is preliminary data.</text>
</comment>
<organism evidence="2 3">
    <name type="scientific">Marinobacter maroccanus</name>
    <dbReference type="NCBI Taxonomy" id="2055143"/>
    <lineage>
        <taxon>Bacteria</taxon>
        <taxon>Pseudomonadati</taxon>
        <taxon>Pseudomonadota</taxon>
        <taxon>Gammaproteobacteria</taxon>
        <taxon>Pseudomonadales</taxon>
        <taxon>Marinobacteraceae</taxon>
        <taxon>Marinobacter</taxon>
    </lineage>
</organism>
<dbReference type="InterPro" id="IPR040698">
    <property type="entry name" value="HZS_alpha_mid"/>
</dbReference>